<dbReference type="PANTHER" id="PTHR47829">
    <property type="entry name" value="HYDROLASE, PUTATIVE (AFU_ORTHOLOGUE AFUA_1G12880)-RELATED"/>
    <property type="match status" value="1"/>
</dbReference>
<dbReference type="InterPro" id="IPR002575">
    <property type="entry name" value="Aminoglycoside_PTrfase"/>
</dbReference>
<evidence type="ECO:0000313" key="2">
    <source>
        <dbReference type="EMBL" id="MEJ8278135.1"/>
    </source>
</evidence>
<dbReference type="PANTHER" id="PTHR47829:SF1">
    <property type="entry name" value="HAD FAMILY PHOSPHATASE"/>
    <property type="match status" value="1"/>
</dbReference>
<feature type="domain" description="Aminoglycoside phosphotransferase" evidence="1">
    <location>
        <begin position="38"/>
        <end position="266"/>
    </location>
</feature>
<dbReference type="InterPro" id="IPR041726">
    <property type="entry name" value="ACAD10_11_N"/>
</dbReference>
<gene>
    <name evidence="2" type="ORF">WJX68_04245</name>
</gene>
<evidence type="ECO:0000313" key="3">
    <source>
        <dbReference type="Proteomes" id="UP001364211"/>
    </source>
</evidence>
<organism evidence="2 3">
    <name type="scientific">Pseudonocardia spirodelae</name>
    <dbReference type="NCBI Taxonomy" id="3133431"/>
    <lineage>
        <taxon>Bacteria</taxon>
        <taxon>Bacillati</taxon>
        <taxon>Actinomycetota</taxon>
        <taxon>Actinomycetes</taxon>
        <taxon>Pseudonocardiales</taxon>
        <taxon>Pseudonocardiaceae</taxon>
        <taxon>Pseudonocardia</taxon>
    </lineage>
</organism>
<dbReference type="InterPro" id="IPR052898">
    <property type="entry name" value="ACAD10-like"/>
</dbReference>
<evidence type="ECO:0000259" key="1">
    <source>
        <dbReference type="Pfam" id="PF01636"/>
    </source>
</evidence>
<dbReference type="EMBL" id="JBBJUP010000003">
    <property type="protein sequence ID" value="MEJ8278135.1"/>
    <property type="molecule type" value="Genomic_DNA"/>
</dbReference>
<dbReference type="RefSeq" id="WP_340286259.1">
    <property type="nucleotide sequence ID" value="NZ_JBBJUP010000003.1"/>
</dbReference>
<dbReference type="Gene3D" id="3.90.1200.10">
    <property type="match status" value="1"/>
</dbReference>
<proteinExistence type="predicted"/>
<reference evidence="2 3" key="1">
    <citation type="submission" date="2024-03" db="EMBL/GenBank/DDBJ databases">
        <title>Draft genome sequence of Pseudonocardia sp. DW16-2.</title>
        <authorList>
            <person name="Duangmal K."/>
        </authorList>
    </citation>
    <scope>NUCLEOTIDE SEQUENCE [LARGE SCALE GENOMIC DNA]</scope>
    <source>
        <strain evidence="2 3">DW16-2</strain>
    </source>
</reference>
<dbReference type="Gene3D" id="3.30.200.20">
    <property type="entry name" value="Phosphorylase Kinase, domain 1"/>
    <property type="match status" value="1"/>
</dbReference>
<keyword evidence="3" id="KW-1185">Reference proteome</keyword>
<accession>A0ABU8T414</accession>
<dbReference type="Proteomes" id="UP001364211">
    <property type="component" value="Unassembled WGS sequence"/>
</dbReference>
<dbReference type="InterPro" id="IPR011009">
    <property type="entry name" value="Kinase-like_dom_sf"/>
</dbReference>
<dbReference type="CDD" id="cd05154">
    <property type="entry name" value="ACAD10_11_N-like"/>
    <property type="match status" value="1"/>
</dbReference>
<comment type="caution">
    <text evidence="2">The sequence shown here is derived from an EMBL/GenBank/DDBJ whole genome shotgun (WGS) entry which is preliminary data.</text>
</comment>
<sequence length="349" mass="36663">MSAAHTTQDGPDPAALDLAVLDVFLAGHVDGYRGGVTAELVSGGRSNLTYRVTDGEHVWILRRPPLGTLTPSAHDMGREFRVTAALAGSGVPVAPAVALADASVLGVPFALTGFVDGLVVRSAEDLGALDDDTVRATAFALVDTLAALHAVDVTSGPLAQLGRPAGYLRRQVDRWYGQWQRVRTRELADVESLHALLDRSCPAESDHAVVHGDFRIDNAILDRDDPTRVRALVDWEMATLGDPLADLALHTVYGDPTFAPVLAGSAASTSPRMPGAGELVGRYTAASGRTLRDWAFHRGLAYFKSAVIAEGIHERHLRGDTRGDGFATVGEATAPLAAAGLAAARDTGG</sequence>
<protein>
    <submittedName>
        <fullName evidence="2">Phosphotransferase family protein</fullName>
    </submittedName>
</protein>
<name>A0ABU8T414_9PSEU</name>
<dbReference type="Pfam" id="PF01636">
    <property type="entry name" value="APH"/>
    <property type="match status" value="1"/>
</dbReference>
<dbReference type="SUPFAM" id="SSF56112">
    <property type="entry name" value="Protein kinase-like (PK-like)"/>
    <property type="match status" value="1"/>
</dbReference>